<dbReference type="InterPro" id="IPR010998">
    <property type="entry name" value="Integrase_recombinase_N"/>
</dbReference>
<dbReference type="PROSITE" id="PS51898">
    <property type="entry name" value="TYR_RECOMBINASE"/>
    <property type="match status" value="1"/>
</dbReference>
<keyword evidence="4" id="KW-0233">DNA recombination</keyword>
<accession>A0A7W3R7B8</accession>
<dbReference type="InterPro" id="IPR011010">
    <property type="entry name" value="DNA_brk_join_enz"/>
</dbReference>
<dbReference type="RefSeq" id="WP_182704279.1">
    <property type="nucleotide sequence ID" value="NZ_JACJII010000001.1"/>
</dbReference>
<gene>
    <name evidence="6" type="ORF">HNR21_001042</name>
</gene>
<dbReference type="Pfam" id="PF14659">
    <property type="entry name" value="Phage_int_SAM_3"/>
    <property type="match status" value="1"/>
</dbReference>
<dbReference type="Proteomes" id="UP000539313">
    <property type="component" value="Unassembled WGS sequence"/>
</dbReference>
<dbReference type="SUPFAM" id="SSF56349">
    <property type="entry name" value="DNA breaking-rejoining enzymes"/>
    <property type="match status" value="2"/>
</dbReference>
<keyword evidence="2" id="KW-0229">DNA integration</keyword>
<dbReference type="InterPro" id="IPR002104">
    <property type="entry name" value="Integrase_catalytic"/>
</dbReference>
<dbReference type="AlphaFoldDB" id="A0A7W3R7B8"/>
<evidence type="ECO:0000313" key="6">
    <source>
        <dbReference type="EMBL" id="MBA9002160.1"/>
    </source>
</evidence>
<sequence length="459" mass="52174">MQSAGTFATRKEADTAWQRAEAKIAEGRSGDPRRGRQTFETYVKERWLPHHVLEASTRQDYTYEIDKHLLGFFGRMKMAEILPEHVREWVSHMQASGASPATIQKCKRAILSAIFTTALNDQVITAHPCQGVKIPPVPKRPKKVITADQFDLLYKALPNDDARLLVETDIESGLRWGELTELRVQDIDFKTRILTVSRTVIELAPEFHPTGGRFLVKPYPKGREYRRFKLSTQITRKLQAHVQARSLQENDLLFSYWEDDRPKERKQPIFLAPGTHGKTAPNEKGRVYDHGTLTAYTTGRCRCDYCKEAYRRYRARRSTGKDNPRTPRRRETDGHIPADWFRKQIWSKARTAAGLPNVTPHHLRHAHASWLLAGGADLQVVKERLGHASIATTEQYLHTLPNADETALEALSKIRTAPPADDEDPTELAALKLENDQLRATIAAMAIKLHQAPTPPLDL</sequence>
<name>A0A7W3R7B8_9ACTN</name>
<dbReference type="GO" id="GO:0006310">
    <property type="term" value="P:DNA recombination"/>
    <property type="evidence" value="ECO:0007669"/>
    <property type="project" value="UniProtKB-KW"/>
</dbReference>
<evidence type="ECO:0000256" key="4">
    <source>
        <dbReference type="ARBA" id="ARBA00023172"/>
    </source>
</evidence>
<dbReference type="InterPro" id="IPR013762">
    <property type="entry name" value="Integrase-like_cat_sf"/>
</dbReference>
<comment type="caution">
    <text evidence="6">The sequence shown here is derived from an EMBL/GenBank/DDBJ whole genome shotgun (WGS) entry which is preliminary data.</text>
</comment>
<evidence type="ECO:0000256" key="1">
    <source>
        <dbReference type="ARBA" id="ARBA00008857"/>
    </source>
</evidence>
<keyword evidence="3" id="KW-0238">DNA-binding</keyword>
<evidence type="ECO:0000256" key="2">
    <source>
        <dbReference type="ARBA" id="ARBA00022908"/>
    </source>
</evidence>
<dbReference type="InterPro" id="IPR050090">
    <property type="entry name" value="Tyrosine_recombinase_XerCD"/>
</dbReference>
<protein>
    <submittedName>
        <fullName evidence="6">Integrase</fullName>
    </submittedName>
</protein>
<dbReference type="GO" id="GO:0003677">
    <property type="term" value="F:DNA binding"/>
    <property type="evidence" value="ECO:0007669"/>
    <property type="project" value="UniProtKB-KW"/>
</dbReference>
<dbReference type="Gene3D" id="1.10.443.10">
    <property type="entry name" value="Intergrase catalytic core"/>
    <property type="match status" value="1"/>
</dbReference>
<dbReference type="EMBL" id="JACJII010000001">
    <property type="protein sequence ID" value="MBA9002160.1"/>
    <property type="molecule type" value="Genomic_DNA"/>
</dbReference>
<dbReference type="PANTHER" id="PTHR30349:SF64">
    <property type="entry name" value="PROPHAGE INTEGRASE INTD-RELATED"/>
    <property type="match status" value="1"/>
</dbReference>
<dbReference type="Pfam" id="PF00589">
    <property type="entry name" value="Phage_integrase"/>
    <property type="match status" value="1"/>
</dbReference>
<dbReference type="InterPro" id="IPR004107">
    <property type="entry name" value="Integrase_SAM-like_N"/>
</dbReference>
<dbReference type="Gene3D" id="1.10.150.130">
    <property type="match status" value="1"/>
</dbReference>
<dbReference type="GO" id="GO:0015074">
    <property type="term" value="P:DNA integration"/>
    <property type="evidence" value="ECO:0007669"/>
    <property type="project" value="UniProtKB-KW"/>
</dbReference>
<organism evidence="6 7">
    <name type="scientific">Thermomonospora cellulosilytica</name>
    <dbReference type="NCBI Taxonomy" id="1411118"/>
    <lineage>
        <taxon>Bacteria</taxon>
        <taxon>Bacillati</taxon>
        <taxon>Actinomycetota</taxon>
        <taxon>Actinomycetes</taxon>
        <taxon>Streptosporangiales</taxon>
        <taxon>Thermomonosporaceae</taxon>
        <taxon>Thermomonospora</taxon>
    </lineage>
</organism>
<keyword evidence="7" id="KW-1185">Reference proteome</keyword>
<dbReference type="PANTHER" id="PTHR30349">
    <property type="entry name" value="PHAGE INTEGRASE-RELATED"/>
    <property type="match status" value="1"/>
</dbReference>
<evidence type="ECO:0000256" key="3">
    <source>
        <dbReference type="ARBA" id="ARBA00023125"/>
    </source>
</evidence>
<comment type="similarity">
    <text evidence="1">Belongs to the 'phage' integrase family.</text>
</comment>
<reference evidence="6 7" key="1">
    <citation type="submission" date="2020-08" db="EMBL/GenBank/DDBJ databases">
        <title>Sequencing the genomes of 1000 actinobacteria strains.</title>
        <authorList>
            <person name="Klenk H.-P."/>
        </authorList>
    </citation>
    <scope>NUCLEOTIDE SEQUENCE [LARGE SCALE GENOMIC DNA]</scope>
    <source>
        <strain evidence="6 7">DSM 45823</strain>
    </source>
</reference>
<feature type="domain" description="Tyr recombinase" evidence="5">
    <location>
        <begin position="140"/>
        <end position="409"/>
    </location>
</feature>
<proteinExistence type="inferred from homology"/>
<evidence type="ECO:0000313" key="7">
    <source>
        <dbReference type="Proteomes" id="UP000539313"/>
    </source>
</evidence>
<evidence type="ECO:0000259" key="5">
    <source>
        <dbReference type="PROSITE" id="PS51898"/>
    </source>
</evidence>